<dbReference type="Proteomes" id="UP000027100">
    <property type="component" value="Unassembled WGS sequence"/>
</dbReference>
<reference evidence="2 3" key="1">
    <citation type="journal article" date="2014" name="Antonie Van Leeuwenhoek">
        <title>Hyphomonas beringensis sp. nov. and Hyphomonas chukchiensis sp. nov., isolated from surface seawater of the Bering Sea and Chukchi Sea.</title>
        <authorList>
            <person name="Li C."/>
            <person name="Lai Q."/>
            <person name="Li G."/>
            <person name="Dong C."/>
            <person name="Wang J."/>
            <person name="Liao Y."/>
            <person name="Shao Z."/>
        </authorList>
    </citation>
    <scope>NUCLEOTIDE SEQUENCE [LARGE SCALE GENOMIC DNA]</scope>
    <source>
        <strain evidence="2 3">PS728</strain>
    </source>
</reference>
<dbReference type="eggNOG" id="ENOG503019Y">
    <property type="taxonomic scope" value="Bacteria"/>
</dbReference>
<dbReference type="AlphaFoldDB" id="A0A062V701"/>
<organism evidence="2 3">
    <name type="scientific">Hyphomonas polymorpha PS728</name>
    <dbReference type="NCBI Taxonomy" id="1280954"/>
    <lineage>
        <taxon>Bacteria</taxon>
        <taxon>Pseudomonadati</taxon>
        <taxon>Pseudomonadota</taxon>
        <taxon>Alphaproteobacteria</taxon>
        <taxon>Hyphomonadales</taxon>
        <taxon>Hyphomonadaceae</taxon>
        <taxon>Hyphomonas</taxon>
    </lineage>
</organism>
<dbReference type="EMBL" id="ARYM01000015">
    <property type="protein sequence ID" value="KCZ97817.1"/>
    <property type="molecule type" value="Genomic_DNA"/>
</dbReference>
<sequence>MLRSVIAAAVLASSALPAFADFDPNRLATCMKSNTTPELKTNVKQVMIHALQDQKPEANAALLNFSFSALAIATSQCGMSFADVQNPKFESAVETYAQLLGEEILNDALAMMDMPAF</sequence>
<proteinExistence type="predicted"/>
<keyword evidence="1" id="KW-0732">Signal</keyword>
<comment type="caution">
    <text evidence="2">The sequence shown here is derived from an EMBL/GenBank/DDBJ whole genome shotgun (WGS) entry which is preliminary data.</text>
</comment>
<evidence type="ECO:0008006" key="4">
    <source>
        <dbReference type="Google" id="ProtNLM"/>
    </source>
</evidence>
<evidence type="ECO:0000256" key="1">
    <source>
        <dbReference type="SAM" id="SignalP"/>
    </source>
</evidence>
<dbReference type="OrthoDB" id="7620071at2"/>
<name>A0A062V701_9PROT</name>
<keyword evidence="3" id="KW-1185">Reference proteome</keyword>
<accession>A0A062V701</accession>
<feature type="chain" id="PRO_5001615071" description="Lipoprotein" evidence="1">
    <location>
        <begin position="21"/>
        <end position="117"/>
    </location>
</feature>
<evidence type="ECO:0000313" key="3">
    <source>
        <dbReference type="Proteomes" id="UP000027100"/>
    </source>
</evidence>
<evidence type="ECO:0000313" key="2">
    <source>
        <dbReference type="EMBL" id="KCZ97817.1"/>
    </source>
</evidence>
<protein>
    <recommendedName>
        <fullName evidence="4">Lipoprotein</fullName>
    </recommendedName>
</protein>
<gene>
    <name evidence="2" type="ORF">HPO_13220</name>
</gene>
<dbReference type="RefSeq" id="WP_157532835.1">
    <property type="nucleotide sequence ID" value="NZ_ARYM01000015.1"/>
</dbReference>
<feature type="signal peptide" evidence="1">
    <location>
        <begin position="1"/>
        <end position="20"/>
    </location>
</feature>
<dbReference type="PATRIC" id="fig|1280954.3.peg.2678"/>